<dbReference type="Proteomes" id="UP000236919">
    <property type="component" value="Unassembled WGS sequence"/>
</dbReference>
<keyword evidence="2" id="KW-1185">Reference proteome</keyword>
<dbReference type="OrthoDB" id="7477898at2"/>
<reference evidence="1 2" key="1">
    <citation type="submission" date="2018-01" db="EMBL/GenBank/DDBJ databases">
        <title>Genomic Encyclopedia of Type Strains, Phase III (KMG-III): the genomes of soil and plant-associated and newly described type strains.</title>
        <authorList>
            <person name="Whitman W."/>
        </authorList>
    </citation>
    <scope>NUCLEOTIDE SEQUENCE [LARGE SCALE GENOMIC DNA]</scope>
    <source>
        <strain evidence="1 2">1131</strain>
    </source>
</reference>
<sequence>MSQPLTAILPPARQGTDDAALDRLLNPSRFYERPRDVLRDDTLPNSEKRAILSSWASDACAVDSCPALRHPPFASQAVSFDEVMEALAALDRGGSGRPLGDGRANRQVATGDLLSL</sequence>
<dbReference type="AlphaFoldDB" id="A0A2S4MKG7"/>
<protein>
    <submittedName>
        <fullName evidence="1">Uncharacterized protein</fullName>
    </submittedName>
</protein>
<organism evidence="1 2">
    <name type="scientific">Bosea psychrotolerans</name>
    <dbReference type="NCBI Taxonomy" id="1871628"/>
    <lineage>
        <taxon>Bacteria</taxon>
        <taxon>Pseudomonadati</taxon>
        <taxon>Pseudomonadota</taxon>
        <taxon>Alphaproteobacteria</taxon>
        <taxon>Hyphomicrobiales</taxon>
        <taxon>Boseaceae</taxon>
        <taxon>Bosea</taxon>
    </lineage>
</organism>
<comment type="caution">
    <text evidence="1">The sequence shown here is derived from an EMBL/GenBank/DDBJ whole genome shotgun (WGS) entry which is preliminary data.</text>
</comment>
<accession>A0A2S4MKG7</accession>
<dbReference type="EMBL" id="PQFZ01000002">
    <property type="protein sequence ID" value="POR55125.1"/>
    <property type="molecule type" value="Genomic_DNA"/>
</dbReference>
<evidence type="ECO:0000313" key="1">
    <source>
        <dbReference type="EMBL" id="POR55125.1"/>
    </source>
</evidence>
<gene>
    <name evidence="1" type="ORF">CYD53_1028</name>
</gene>
<name>A0A2S4MKG7_9HYPH</name>
<evidence type="ECO:0000313" key="2">
    <source>
        <dbReference type="Proteomes" id="UP000236919"/>
    </source>
</evidence>
<proteinExistence type="predicted"/>
<dbReference type="RefSeq" id="WP_103716696.1">
    <property type="nucleotide sequence ID" value="NZ_PQFZ01000002.1"/>
</dbReference>